<evidence type="ECO:0008006" key="4">
    <source>
        <dbReference type="Google" id="ProtNLM"/>
    </source>
</evidence>
<evidence type="ECO:0000313" key="3">
    <source>
        <dbReference type="Proteomes" id="UP000033772"/>
    </source>
</evidence>
<evidence type="ECO:0000256" key="1">
    <source>
        <dbReference type="SAM" id="MobiDB-lite"/>
    </source>
</evidence>
<dbReference type="EMBL" id="JZDQ02000014">
    <property type="protein sequence ID" value="OIJ26646.1"/>
    <property type="molecule type" value="Genomic_DNA"/>
</dbReference>
<name>A0A1J4N518_9ACTN</name>
<evidence type="ECO:0000313" key="2">
    <source>
        <dbReference type="EMBL" id="OIJ26646.1"/>
    </source>
</evidence>
<dbReference type="Gene3D" id="6.10.250.660">
    <property type="match status" value="1"/>
</dbReference>
<accession>A0A1J4N518</accession>
<protein>
    <recommendedName>
        <fullName evidence="4">Cell division protein DivIVA</fullName>
    </recommendedName>
</protein>
<dbReference type="InterPro" id="IPR019933">
    <property type="entry name" value="DivIVA_domain"/>
</dbReference>
<dbReference type="OrthoDB" id="3404379at2"/>
<dbReference type="STRING" id="1844.UG56_011800"/>
<dbReference type="AlphaFoldDB" id="A0A1J4N518"/>
<feature type="region of interest" description="Disordered" evidence="1">
    <location>
        <begin position="83"/>
        <end position="112"/>
    </location>
</feature>
<sequence>MGWIFAALIVLALGGVALVAAGSGAPMGEEYGDQPDALVPRDRVLEAADLRRVRFSVALRGYRMDEVDALIARLAEEAEWRESTAAGDAGAEVGVGGLTSQTPEPDSGSPDV</sequence>
<dbReference type="NCBIfam" id="TIGR03544">
    <property type="entry name" value="DivI1A_domain"/>
    <property type="match status" value="1"/>
</dbReference>
<comment type="caution">
    <text evidence="2">The sequence shown here is derived from an EMBL/GenBank/DDBJ whole genome shotgun (WGS) entry which is preliminary data.</text>
</comment>
<organism evidence="2 3">
    <name type="scientific">Nocardioides luteus</name>
    <dbReference type="NCBI Taxonomy" id="1844"/>
    <lineage>
        <taxon>Bacteria</taxon>
        <taxon>Bacillati</taxon>
        <taxon>Actinomycetota</taxon>
        <taxon>Actinomycetes</taxon>
        <taxon>Propionibacteriales</taxon>
        <taxon>Nocardioidaceae</taxon>
        <taxon>Nocardioides</taxon>
    </lineage>
</organism>
<reference evidence="2" key="1">
    <citation type="submission" date="2016-10" db="EMBL/GenBank/DDBJ databases">
        <title>Draft Genome Sequence of Nocardioides luteus Strain BAFB, an Alkane-Degrading Bacterium Isolated from JP-7 Polluted Soil.</title>
        <authorList>
            <person name="Brown L."/>
            <person name="Ruiz O.N."/>
            <person name="Gunasekera T."/>
        </authorList>
    </citation>
    <scope>NUCLEOTIDE SEQUENCE [LARGE SCALE GENOMIC DNA]</scope>
    <source>
        <strain evidence="2">BAFB</strain>
    </source>
</reference>
<dbReference type="RefSeq" id="WP_052693368.1">
    <property type="nucleotide sequence ID" value="NZ_JZDQ02000014.1"/>
</dbReference>
<dbReference type="Proteomes" id="UP000033772">
    <property type="component" value="Unassembled WGS sequence"/>
</dbReference>
<keyword evidence="3" id="KW-1185">Reference proteome</keyword>
<gene>
    <name evidence="2" type="ORF">UG56_011800</name>
</gene>
<proteinExistence type="predicted"/>